<dbReference type="Gene3D" id="3.40.50.620">
    <property type="entry name" value="HUPs"/>
    <property type="match status" value="1"/>
</dbReference>
<dbReference type="InterPro" id="IPR014729">
    <property type="entry name" value="Rossmann-like_a/b/a_fold"/>
</dbReference>
<organism evidence="3 4">
    <name type="scientific">Variimorphobacter saccharofermentans</name>
    <dbReference type="NCBI Taxonomy" id="2755051"/>
    <lineage>
        <taxon>Bacteria</taxon>
        <taxon>Bacillati</taxon>
        <taxon>Bacillota</taxon>
        <taxon>Clostridia</taxon>
        <taxon>Lachnospirales</taxon>
        <taxon>Lachnospiraceae</taxon>
        <taxon>Variimorphobacter</taxon>
    </lineage>
</organism>
<dbReference type="GO" id="GO:0006163">
    <property type="term" value="P:purine nucleotide metabolic process"/>
    <property type="evidence" value="ECO:0007669"/>
    <property type="project" value="UniProtKB-ARBA"/>
</dbReference>
<protein>
    <submittedName>
        <fullName evidence="3">ATP-dependent sacrificial sulfur transferase LarE</fullName>
    </submittedName>
</protein>
<reference evidence="3 4" key="1">
    <citation type="submission" date="2020-07" db="EMBL/GenBank/DDBJ databases">
        <title>Characterization and genome sequencing of isolate MD1, a novel member within the family Lachnospiraceae.</title>
        <authorList>
            <person name="Rettenmaier R."/>
            <person name="Di Bello L."/>
            <person name="Zinser C."/>
            <person name="Scheitz K."/>
            <person name="Liebl W."/>
            <person name="Zverlov V."/>
        </authorList>
    </citation>
    <scope>NUCLEOTIDE SEQUENCE [LARGE SCALE GENOMIC DNA]</scope>
    <source>
        <strain evidence="3 4">MD1</strain>
    </source>
</reference>
<evidence type="ECO:0000259" key="2">
    <source>
        <dbReference type="Pfam" id="PF02540"/>
    </source>
</evidence>
<keyword evidence="4" id="KW-1185">Reference proteome</keyword>
<dbReference type="NCBIfam" id="TIGR00268">
    <property type="entry name" value="ATP-dependent sacrificial sulfur transferase LarE"/>
    <property type="match status" value="1"/>
</dbReference>
<dbReference type="Proteomes" id="UP000574276">
    <property type="component" value="Unassembled WGS sequence"/>
</dbReference>
<dbReference type="AlphaFoldDB" id="A0A839JYT2"/>
<name>A0A839JYT2_9FIRM</name>
<feature type="domain" description="NAD/GMP synthase" evidence="2">
    <location>
        <begin position="10"/>
        <end position="91"/>
    </location>
</feature>
<dbReference type="SUPFAM" id="SSF52402">
    <property type="entry name" value="Adenine nucleotide alpha hydrolases-like"/>
    <property type="match status" value="1"/>
</dbReference>
<dbReference type="InterPro" id="IPR022310">
    <property type="entry name" value="NAD/GMP_synthase"/>
</dbReference>
<dbReference type="InterPro" id="IPR005232">
    <property type="entry name" value="LarE"/>
</dbReference>
<dbReference type="RefSeq" id="WP_228354395.1">
    <property type="nucleotide sequence ID" value="NZ_JACEGA010000001.1"/>
</dbReference>
<feature type="active site" description="Nucleophile and sulfur donor" evidence="1">
    <location>
        <position position="184"/>
    </location>
</feature>
<dbReference type="Pfam" id="PF02540">
    <property type="entry name" value="NAD_synthase"/>
    <property type="match status" value="1"/>
</dbReference>
<dbReference type="PANTHER" id="PTHR43169:SF2">
    <property type="entry name" value="NAD_GMP SYNTHASE DOMAIN-CONTAINING PROTEIN"/>
    <property type="match status" value="1"/>
</dbReference>
<evidence type="ECO:0000313" key="3">
    <source>
        <dbReference type="EMBL" id="MBB2182833.1"/>
    </source>
</evidence>
<accession>A0A839JYT2</accession>
<keyword evidence="3" id="KW-0808">Transferase</keyword>
<comment type="caution">
    <text evidence="3">The sequence shown here is derived from an EMBL/GenBank/DDBJ whole genome shotgun (WGS) entry which is preliminary data.</text>
</comment>
<dbReference type="PANTHER" id="PTHR43169">
    <property type="entry name" value="EXSB FAMILY PROTEIN"/>
    <property type="match status" value="1"/>
</dbReference>
<proteinExistence type="predicted"/>
<dbReference type="CDD" id="cd01990">
    <property type="entry name" value="LarE-like"/>
    <property type="match status" value="1"/>
</dbReference>
<evidence type="ECO:0000256" key="1">
    <source>
        <dbReference type="PIRSR" id="PIRSR006661-1"/>
    </source>
</evidence>
<gene>
    <name evidence="3" type="primary">larE</name>
    <name evidence="3" type="ORF">H0486_08090</name>
</gene>
<dbReference type="PIRSF" id="PIRSF006661">
    <property type="entry name" value="PP-lp_UCP006661"/>
    <property type="match status" value="1"/>
</dbReference>
<dbReference type="InterPro" id="IPR052188">
    <property type="entry name" value="Ni-pincer_cofactor_biosynth"/>
</dbReference>
<dbReference type="EMBL" id="JACEGA010000001">
    <property type="protein sequence ID" value="MBB2182833.1"/>
    <property type="molecule type" value="Genomic_DNA"/>
</dbReference>
<evidence type="ECO:0000313" key="4">
    <source>
        <dbReference type="Proteomes" id="UP000574276"/>
    </source>
</evidence>
<dbReference type="GO" id="GO:0016783">
    <property type="term" value="F:sulfurtransferase activity"/>
    <property type="evidence" value="ECO:0007669"/>
    <property type="project" value="InterPro"/>
</dbReference>
<sequence>MQTDIQTTATIQALETYMEQHMEEGICIAFSGGVDSSLLLKIACEIGKKTNHKILAVTFETKLHPHGDLEKARAIASTFGAIHKTIPVDEFSDPTILHNPIDRCYRCKKLLFRTLIEYAQQEGYYYLIDGTNYDDKDSYRPGMKALKELGIHSPLLELSITKAQIRTAATALGISSSDRPSAPCLATRLPYGTTLDFKILERIDRGEQYIKTFGFYNVRLRLHQDILRIEVDRCDFMKFIELQDVIVSKLKELGFSYITLDLEGFRSGSMDINIDHSL</sequence>